<dbReference type="PANTHER" id="PTHR32089:SF112">
    <property type="entry name" value="LYSOZYME-LIKE PROTEIN-RELATED"/>
    <property type="match status" value="1"/>
</dbReference>
<dbReference type="EMBL" id="MCZK01000079">
    <property type="protein sequence ID" value="PMM73310.1"/>
    <property type="molecule type" value="Genomic_DNA"/>
</dbReference>
<accession>A0A2N7KCQ3</accession>
<dbReference type="SUPFAM" id="SSF55785">
    <property type="entry name" value="PYP-like sensor domain (PAS domain)"/>
    <property type="match status" value="1"/>
</dbReference>
<dbReference type="InterPro" id="IPR013655">
    <property type="entry name" value="PAS_fold_3"/>
</dbReference>
<dbReference type="Gene3D" id="1.10.287.950">
    <property type="entry name" value="Methyl-accepting chemotaxis protein"/>
    <property type="match status" value="1"/>
</dbReference>
<organism evidence="6 7">
    <name type="scientific">Vibrio lentus</name>
    <dbReference type="NCBI Taxonomy" id="136468"/>
    <lineage>
        <taxon>Bacteria</taxon>
        <taxon>Pseudomonadati</taxon>
        <taxon>Pseudomonadota</taxon>
        <taxon>Gammaproteobacteria</taxon>
        <taxon>Vibrionales</taxon>
        <taxon>Vibrionaceae</taxon>
        <taxon>Vibrio</taxon>
    </lineage>
</organism>
<keyword evidence="4" id="KW-0812">Transmembrane</keyword>
<dbReference type="AlphaFoldDB" id="A0A2N7KCQ3"/>
<proteinExistence type="predicted"/>
<evidence type="ECO:0000259" key="5">
    <source>
        <dbReference type="PROSITE" id="PS50111"/>
    </source>
</evidence>
<dbReference type="SMART" id="SM00283">
    <property type="entry name" value="MA"/>
    <property type="match status" value="1"/>
</dbReference>
<dbReference type="RefSeq" id="WP_102434481.1">
    <property type="nucleotide sequence ID" value="NZ_CAWNVI010000079.1"/>
</dbReference>
<feature type="domain" description="Methyl-accepting transducer" evidence="5">
    <location>
        <begin position="239"/>
        <end position="475"/>
    </location>
</feature>
<evidence type="ECO:0000313" key="7">
    <source>
        <dbReference type="Proteomes" id="UP000235406"/>
    </source>
</evidence>
<dbReference type="SUPFAM" id="SSF58104">
    <property type="entry name" value="Methyl-accepting chemotaxis protein (MCP) signaling domain"/>
    <property type="match status" value="1"/>
</dbReference>
<dbReference type="PROSITE" id="PS50111">
    <property type="entry name" value="CHEMOTAXIS_TRANSDUC_2"/>
    <property type="match status" value="1"/>
</dbReference>
<evidence type="ECO:0000256" key="4">
    <source>
        <dbReference type="SAM" id="Phobius"/>
    </source>
</evidence>
<dbReference type="PANTHER" id="PTHR32089">
    <property type="entry name" value="METHYL-ACCEPTING CHEMOTAXIS PROTEIN MCPB"/>
    <property type="match status" value="1"/>
</dbReference>
<dbReference type="CDD" id="cd11386">
    <property type="entry name" value="MCP_signal"/>
    <property type="match status" value="1"/>
</dbReference>
<dbReference type="GO" id="GO:0007165">
    <property type="term" value="P:signal transduction"/>
    <property type="evidence" value="ECO:0007669"/>
    <property type="project" value="UniProtKB-KW"/>
</dbReference>
<keyword evidence="2 3" id="KW-0807">Transducer</keyword>
<dbReference type="OrthoDB" id="5675566at2"/>
<evidence type="ECO:0000313" key="6">
    <source>
        <dbReference type="EMBL" id="PMM73310.1"/>
    </source>
</evidence>
<dbReference type="GO" id="GO:0006935">
    <property type="term" value="P:chemotaxis"/>
    <property type="evidence" value="ECO:0007669"/>
    <property type="project" value="UniProtKB-ARBA"/>
</dbReference>
<dbReference type="NCBIfam" id="TIGR00229">
    <property type="entry name" value="sensory_box"/>
    <property type="match status" value="1"/>
</dbReference>
<keyword evidence="4" id="KW-1133">Transmembrane helix</keyword>
<comment type="subcellular location">
    <subcellularLocation>
        <location evidence="1">Membrane</location>
    </subcellularLocation>
</comment>
<sequence length="511" mass="55707">MTTNRNFSSKSNLISTTDTQSYITSANKDFCDVAGFTLDEMKGKPHNLVRHDDMPKQAFKQLWDYVQSGKSWMGVVKNNCKEGREHYWVSAFVTPIKNENGEISEYQSVRTKPDDEQIQRAESIYASLKQNKKVSMFRFEWHLLSIFLWGGGLLLSIASLLYGEILGSVWSAVSILGLFLSIFQRKRFSNLTNVSKSVYDNPLMEKVYTGRLDDYSRIELALIMKNSEVRAISARALDSSVLINNNAKNDFKELKGVGDDLANQFSGIDTIASAVEELGHSMTDVAGGASKVSDVANVTSSLSQDGLANILDLNSKISNLSLELESVENIVSSVASSSLEMVKILDVITGISDQINLLALNAAIEAARAGDAGRGFAVVADEVRELASKTKKSTDEINSMIGTLNDSSSLAVNSISSGFSLSKSCLTASNLANDSLKGITESVLEVSNLADEISELVKEQVSVTHEVSSRVVDIRESANTTLNRSETVAHNAQELVSSTDNLKGLMKQFLS</sequence>
<dbReference type="GO" id="GO:0016020">
    <property type="term" value="C:membrane"/>
    <property type="evidence" value="ECO:0007669"/>
    <property type="project" value="UniProtKB-SubCell"/>
</dbReference>
<comment type="caution">
    <text evidence="6">The sequence shown here is derived from an EMBL/GenBank/DDBJ whole genome shotgun (WGS) entry which is preliminary data.</text>
</comment>
<dbReference type="CDD" id="cd00130">
    <property type="entry name" value="PAS"/>
    <property type="match status" value="1"/>
</dbReference>
<dbReference type="Proteomes" id="UP000235406">
    <property type="component" value="Unassembled WGS sequence"/>
</dbReference>
<gene>
    <name evidence="6" type="ORF">BCT49_01080</name>
</gene>
<feature type="transmembrane region" description="Helical" evidence="4">
    <location>
        <begin position="165"/>
        <end position="183"/>
    </location>
</feature>
<evidence type="ECO:0000256" key="3">
    <source>
        <dbReference type="PROSITE-ProRule" id="PRU00284"/>
    </source>
</evidence>
<dbReference type="Pfam" id="PF00015">
    <property type="entry name" value="MCPsignal"/>
    <property type="match status" value="1"/>
</dbReference>
<evidence type="ECO:0000256" key="1">
    <source>
        <dbReference type="ARBA" id="ARBA00004370"/>
    </source>
</evidence>
<evidence type="ECO:0000256" key="2">
    <source>
        <dbReference type="ARBA" id="ARBA00023224"/>
    </source>
</evidence>
<dbReference type="Gene3D" id="3.30.450.20">
    <property type="entry name" value="PAS domain"/>
    <property type="match status" value="1"/>
</dbReference>
<dbReference type="InterPro" id="IPR035965">
    <property type="entry name" value="PAS-like_dom_sf"/>
</dbReference>
<reference evidence="7" key="1">
    <citation type="submission" date="2016-07" db="EMBL/GenBank/DDBJ databases">
        <title>Nontailed viruses are major unrecognized killers of bacteria in the ocean.</title>
        <authorList>
            <person name="Kauffman K."/>
            <person name="Hussain F."/>
            <person name="Yang J."/>
            <person name="Arevalo P."/>
            <person name="Brown J."/>
            <person name="Cutler M."/>
            <person name="Kelly L."/>
            <person name="Polz M.F."/>
        </authorList>
    </citation>
    <scope>NUCLEOTIDE SEQUENCE [LARGE SCALE GENOMIC DNA]</scope>
    <source>
        <strain evidence="7">10N.261.46.F8</strain>
    </source>
</reference>
<dbReference type="InterPro" id="IPR004089">
    <property type="entry name" value="MCPsignal_dom"/>
</dbReference>
<feature type="transmembrane region" description="Helical" evidence="4">
    <location>
        <begin position="139"/>
        <end position="159"/>
    </location>
</feature>
<dbReference type="Pfam" id="PF08447">
    <property type="entry name" value="PAS_3"/>
    <property type="match status" value="1"/>
</dbReference>
<name>A0A2N7KCQ3_9VIBR</name>
<keyword evidence="4" id="KW-0472">Membrane</keyword>
<dbReference type="InterPro" id="IPR000014">
    <property type="entry name" value="PAS"/>
</dbReference>
<protein>
    <recommendedName>
        <fullName evidence="5">Methyl-accepting transducer domain-containing protein</fullName>
    </recommendedName>
</protein>